<feature type="region of interest" description="Disordered" evidence="7">
    <location>
        <begin position="875"/>
        <end position="911"/>
    </location>
</feature>
<evidence type="ECO:0000256" key="3">
    <source>
        <dbReference type="ARBA" id="ARBA00022553"/>
    </source>
</evidence>
<feature type="domain" description="Histidine kinase" evidence="8">
    <location>
        <begin position="409"/>
        <end position="672"/>
    </location>
</feature>
<dbReference type="SUPFAM" id="SSF55874">
    <property type="entry name" value="ATPase domain of HSP90 chaperone/DNA topoisomerase II/histidine kinase"/>
    <property type="match status" value="1"/>
</dbReference>
<dbReference type="SMART" id="SM00448">
    <property type="entry name" value="REC"/>
    <property type="match status" value="1"/>
</dbReference>
<dbReference type="SMART" id="SM00065">
    <property type="entry name" value="GAF"/>
    <property type="match status" value="1"/>
</dbReference>
<dbReference type="Gene3D" id="3.40.50.2300">
    <property type="match status" value="1"/>
</dbReference>
<dbReference type="Gene3D" id="1.10.287.130">
    <property type="match status" value="1"/>
</dbReference>
<dbReference type="CDD" id="cd00082">
    <property type="entry name" value="HisKA"/>
    <property type="match status" value="1"/>
</dbReference>
<evidence type="ECO:0000313" key="11">
    <source>
        <dbReference type="Proteomes" id="UP001303473"/>
    </source>
</evidence>
<dbReference type="SUPFAM" id="SSF55781">
    <property type="entry name" value="GAF domain-like"/>
    <property type="match status" value="1"/>
</dbReference>
<dbReference type="Pfam" id="PF00072">
    <property type="entry name" value="Response_reg"/>
    <property type="match status" value="1"/>
</dbReference>
<evidence type="ECO:0000256" key="5">
    <source>
        <dbReference type="ARBA" id="ARBA00022777"/>
    </source>
</evidence>
<keyword evidence="11" id="KW-1185">Reference proteome</keyword>
<dbReference type="CDD" id="cd17546">
    <property type="entry name" value="REC_hyHK_CKI1_RcsC-like"/>
    <property type="match status" value="1"/>
</dbReference>
<evidence type="ECO:0000256" key="7">
    <source>
        <dbReference type="SAM" id="MobiDB-lite"/>
    </source>
</evidence>
<dbReference type="GO" id="GO:0000155">
    <property type="term" value="F:phosphorelay sensor kinase activity"/>
    <property type="evidence" value="ECO:0007669"/>
    <property type="project" value="InterPro"/>
</dbReference>
<evidence type="ECO:0000259" key="9">
    <source>
        <dbReference type="PROSITE" id="PS50110"/>
    </source>
</evidence>
<dbReference type="InterPro" id="IPR036890">
    <property type="entry name" value="HATPase_C_sf"/>
</dbReference>
<dbReference type="GO" id="GO:0005886">
    <property type="term" value="C:plasma membrane"/>
    <property type="evidence" value="ECO:0007669"/>
    <property type="project" value="TreeGrafter"/>
</dbReference>
<dbReference type="InterPro" id="IPR003594">
    <property type="entry name" value="HATPase_dom"/>
</dbReference>
<dbReference type="AlphaFoldDB" id="A0AAN6N0J9"/>
<feature type="region of interest" description="Disordered" evidence="7">
    <location>
        <begin position="299"/>
        <end position="323"/>
    </location>
</feature>
<feature type="region of interest" description="Disordered" evidence="7">
    <location>
        <begin position="203"/>
        <end position="236"/>
    </location>
</feature>
<dbReference type="PANTHER" id="PTHR43047">
    <property type="entry name" value="TWO-COMPONENT HISTIDINE PROTEIN KINASE"/>
    <property type="match status" value="1"/>
</dbReference>
<comment type="caution">
    <text evidence="10">The sequence shown here is derived from an EMBL/GenBank/DDBJ whole genome shotgun (WGS) entry which is preliminary data.</text>
</comment>
<dbReference type="SMART" id="SM00387">
    <property type="entry name" value="HATPase_c"/>
    <property type="match status" value="1"/>
</dbReference>
<evidence type="ECO:0000256" key="6">
    <source>
        <dbReference type="PROSITE-ProRule" id="PRU00169"/>
    </source>
</evidence>
<evidence type="ECO:0000256" key="1">
    <source>
        <dbReference type="ARBA" id="ARBA00000085"/>
    </source>
</evidence>
<dbReference type="PRINTS" id="PR00344">
    <property type="entry name" value="BCTRLSENSOR"/>
</dbReference>
<proteinExistence type="predicted"/>
<dbReference type="Proteomes" id="UP001303473">
    <property type="component" value="Unassembled WGS sequence"/>
</dbReference>
<dbReference type="InterPro" id="IPR036097">
    <property type="entry name" value="HisK_dim/P_sf"/>
</dbReference>
<organism evidence="10 11">
    <name type="scientific">Diplogelasinospora grovesii</name>
    <dbReference type="NCBI Taxonomy" id="303347"/>
    <lineage>
        <taxon>Eukaryota</taxon>
        <taxon>Fungi</taxon>
        <taxon>Dikarya</taxon>
        <taxon>Ascomycota</taxon>
        <taxon>Pezizomycotina</taxon>
        <taxon>Sordariomycetes</taxon>
        <taxon>Sordariomycetidae</taxon>
        <taxon>Sordariales</taxon>
        <taxon>Diplogelasinosporaceae</taxon>
        <taxon>Diplogelasinospora</taxon>
    </lineage>
</organism>
<dbReference type="InterPro" id="IPR001789">
    <property type="entry name" value="Sig_transdc_resp-reg_receiver"/>
</dbReference>
<evidence type="ECO:0000256" key="4">
    <source>
        <dbReference type="ARBA" id="ARBA00022679"/>
    </source>
</evidence>
<dbReference type="InterPro" id="IPR003661">
    <property type="entry name" value="HisK_dim/P_dom"/>
</dbReference>
<evidence type="ECO:0000259" key="8">
    <source>
        <dbReference type="PROSITE" id="PS50109"/>
    </source>
</evidence>
<dbReference type="SMART" id="SM00388">
    <property type="entry name" value="HisKA"/>
    <property type="match status" value="1"/>
</dbReference>
<dbReference type="InterPro" id="IPR011006">
    <property type="entry name" value="CheY-like_superfamily"/>
</dbReference>
<dbReference type="GO" id="GO:0009927">
    <property type="term" value="F:histidine phosphotransfer kinase activity"/>
    <property type="evidence" value="ECO:0007669"/>
    <property type="project" value="TreeGrafter"/>
</dbReference>
<dbReference type="Gene3D" id="3.30.565.10">
    <property type="entry name" value="Histidine kinase-like ATPase, C-terminal domain"/>
    <property type="match status" value="1"/>
</dbReference>
<accession>A0AAN6N0J9</accession>
<dbReference type="PANTHER" id="PTHR43047:SF72">
    <property type="entry name" value="OSMOSENSING HISTIDINE PROTEIN KINASE SLN1"/>
    <property type="match status" value="1"/>
</dbReference>
<evidence type="ECO:0000256" key="2">
    <source>
        <dbReference type="ARBA" id="ARBA00012438"/>
    </source>
</evidence>
<keyword evidence="3 6" id="KW-0597">Phosphoprotein</keyword>
<evidence type="ECO:0000313" key="10">
    <source>
        <dbReference type="EMBL" id="KAK3935633.1"/>
    </source>
</evidence>
<keyword evidence="4" id="KW-0808">Transferase</keyword>
<feature type="modified residue" description="4-aspartylphosphate" evidence="6">
    <location>
        <position position="947"/>
    </location>
</feature>
<dbReference type="PROSITE" id="PS50109">
    <property type="entry name" value="HIS_KIN"/>
    <property type="match status" value="1"/>
</dbReference>
<reference evidence="11" key="1">
    <citation type="journal article" date="2023" name="Mol. Phylogenet. Evol.">
        <title>Genome-scale phylogeny and comparative genomics of the fungal order Sordariales.</title>
        <authorList>
            <person name="Hensen N."/>
            <person name="Bonometti L."/>
            <person name="Westerberg I."/>
            <person name="Brannstrom I.O."/>
            <person name="Guillou S."/>
            <person name="Cros-Aarteil S."/>
            <person name="Calhoun S."/>
            <person name="Haridas S."/>
            <person name="Kuo A."/>
            <person name="Mondo S."/>
            <person name="Pangilinan J."/>
            <person name="Riley R."/>
            <person name="LaButti K."/>
            <person name="Andreopoulos B."/>
            <person name="Lipzen A."/>
            <person name="Chen C."/>
            <person name="Yan M."/>
            <person name="Daum C."/>
            <person name="Ng V."/>
            <person name="Clum A."/>
            <person name="Steindorff A."/>
            <person name="Ohm R.A."/>
            <person name="Martin F."/>
            <person name="Silar P."/>
            <person name="Natvig D.O."/>
            <person name="Lalanne C."/>
            <person name="Gautier V."/>
            <person name="Ament-Velasquez S.L."/>
            <person name="Kruys A."/>
            <person name="Hutchinson M.I."/>
            <person name="Powell A.J."/>
            <person name="Barry K."/>
            <person name="Miller A.N."/>
            <person name="Grigoriev I.V."/>
            <person name="Debuchy R."/>
            <person name="Gladieux P."/>
            <person name="Hiltunen Thoren M."/>
            <person name="Johannesson H."/>
        </authorList>
    </citation>
    <scope>NUCLEOTIDE SEQUENCE [LARGE SCALE GENOMIC DNA]</scope>
    <source>
        <strain evidence="11">CBS 340.73</strain>
    </source>
</reference>
<feature type="domain" description="Response regulatory" evidence="9">
    <location>
        <begin position="895"/>
        <end position="1019"/>
    </location>
</feature>
<gene>
    <name evidence="10" type="ORF">QBC46DRAFT_421871</name>
</gene>
<dbReference type="InterPro" id="IPR003018">
    <property type="entry name" value="GAF"/>
</dbReference>
<feature type="compositionally biased region" description="Basic and acidic residues" evidence="7">
    <location>
        <begin position="203"/>
        <end position="219"/>
    </location>
</feature>
<name>A0AAN6N0J9_9PEZI</name>
<keyword evidence="5" id="KW-0418">Kinase</keyword>
<dbReference type="InterPro" id="IPR004358">
    <property type="entry name" value="Sig_transdc_His_kin-like_C"/>
</dbReference>
<sequence length="1020" mass="112183">MTRNVSERARERETLKYLHTVRESRIIHDASKAVLHPGLTSLSDTVLTALSQLGALRLGAQRALISLFDDNLQHIVAEATPTLSLQPNSEDPTDLVVSVVPDLLADGRFCDSALVCGEPQQRFYAGVSICSASGIPIGIFCIFGKESRTGLDDSSIQFMKDLSRAVSAQLESHRTQIGLRQSERIVRGVMNYVEGKGNLSARDAEERRWEQRGRDDPVKAFRPPEPVPEIPDAGPIDAASLGSVTEFETPRYDGPPFGGRETNHYLVEIKKSLAKAANIIRECIEVEGALFVDAIHSDDDDSSDLSASGAELGARGQKRDGHRLSRGNDWRRIISAFPGARSVAFFSLWDTQQKRWFAAGFVWTAKPTRVLAPHNELCFLNAFANHIMAEVGRIEVELANRAETDMLGSISHEMRSPLYGILGATEMLLGTEVSPSQAEVIYIVEACSRTLLETVDHLLDHSKINNLTERSRLARPWRKWERLEGNLSSSSSPPSQSGITRLSQIELDVMVEEGVESVLAGHNFQKKCNKRAEDPNENVAIWLSIDRATDWSFYSQPGAIRRIIMNLFGNALKYTSRGSIHIQLTSQPLPAKGNKRRSKVVFTITDTGKGVSEQFIRGNLFKPFAQEDSLSPGTGLGLSIVKQITDSLRGGVSVRSTPGEGTCVSVSLPLPHSDVRPSGEEPVDLAEQRKDLKGLRVCLKGFRDQADGLMSPTCSSKPPQPEKAAMERICKDWFQMDMVEDAESAQLTICSDNFVMETSPGNKERRVSNPLIVVCGSKLAAHSLSLSPKSARSDQPAVTEFISQPVGPRKLAKVSKKCLGRSKTARLSWSSSDSSIDLNELQRQIFNEPDVEVPPKPTRLLSCSINDEMPVLDALSSRPEGSFDTGPPDTGPPKLAEEAAEPPSYSSTTTQSISRFWKRPYVTAKDGLEALEAFKANPQRFRCVLMDISMPIMDGLESTRQTRHFERTHRPHSQPPTIIALTGLASGTTQKDAFASGVDLFLIKPARLKELGETLEARCL</sequence>
<protein>
    <recommendedName>
        <fullName evidence="2">histidine kinase</fullName>
        <ecNumber evidence="2">2.7.13.3</ecNumber>
    </recommendedName>
</protein>
<dbReference type="PROSITE" id="PS50110">
    <property type="entry name" value="RESPONSE_REGULATORY"/>
    <property type="match status" value="1"/>
</dbReference>
<dbReference type="InterPro" id="IPR005467">
    <property type="entry name" value="His_kinase_dom"/>
</dbReference>
<dbReference type="Pfam" id="PF00512">
    <property type="entry name" value="HisKA"/>
    <property type="match status" value="1"/>
</dbReference>
<comment type="catalytic activity">
    <reaction evidence="1">
        <text>ATP + protein L-histidine = ADP + protein N-phospho-L-histidine.</text>
        <dbReference type="EC" id="2.7.13.3"/>
    </reaction>
</comment>
<dbReference type="SUPFAM" id="SSF47384">
    <property type="entry name" value="Homodimeric domain of signal transducing histidine kinase"/>
    <property type="match status" value="1"/>
</dbReference>
<dbReference type="EC" id="2.7.13.3" evidence="2"/>
<dbReference type="Pfam" id="PF02518">
    <property type="entry name" value="HATPase_c"/>
    <property type="match status" value="1"/>
</dbReference>
<dbReference type="SUPFAM" id="SSF52172">
    <property type="entry name" value="CheY-like"/>
    <property type="match status" value="1"/>
</dbReference>
<dbReference type="EMBL" id="MU853914">
    <property type="protein sequence ID" value="KAK3935633.1"/>
    <property type="molecule type" value="Genomic_DNA"/>
</dbReference>